<dbReference type="GO" id="GO:0005525">
    <property type="term" value="F:GTP binding"/>
    <property type="evidence" value="ECO:0007669"/>
    <property type="project" value="UniProtKB-KW"/>
</dbReference>
<dbReference type="RefSeq" id="WP_053549329.1">
    <property type="nucleotide sequence ID" value="NZ_CP010802.1"/>
</dbReference>
<protein>
    <submittedName>
        <fullName evidence="4">Signal recognition particle receptor subunit beta/cell polarity determinant GTPase MglA</fullName>
    </submittedName>
</protein>
<sequence>MSFINYASREINCKIVYYGPGLCGKTTNLQYVYQKTAPDAKGKMISLATETERTLFFDFLPLALGEIRGFKTRFHLYTVPGQVFYDASRKLILKGVDGVVFVADSQEERLDANIESLENLKINLEEQGYQLEKLPFIMQYNKRDLPNVSSVEELRSLLNPDGVPEFEACATTGEGVFETLKAVAKQILIDLKKGGAG</sequence>
<evidence type="ECO:0000256" key="3">
    <source>
        <dbReference type="SAM" id="Coils"/>
    </source>
</evidence>
<dbReference type="InterPro" id="IPR006689">
    <property type="entry name" value="Small_GTPase_ARF/SAR"/>
</dbReference>
<dbReference type="GO" id="GO:0003924">
    <property type="term" value="F:GTPase activity"/>
    <property type="evidence" value="ECO:0007669"/>
    <property type="project" value="InterPro"/>
</dbReference>
<gene>
    <name evidence="4" type="primary">mglA</name>
    <name evidence="4" type="ORF">DSOUD_0299</name>
</gene>
<evidence type="ECO:0000256" key="1">
    <source>
        <dbReference type="ARBA" id="ARBA00022741"/>
    </source>
</evidence>
<proteinExistence type="predicted"/>
<keyword evidence="1" id="KW-0547">Nucleotide-binding</keyword>
<dbReference type="PATRIC" id="fig|1603606.3.peg.324"/>
<accession>A0A0M5IQL4</accession>
<evidence type="ECO:0000256" key="2">
    <source>
        <dbReference type="ARBA" id="ARBA00023134"/>
    </source>
</evidence>
<dbReference type="STRING" id="1603606.DSOUD_0299"/>
<feature type="coiled-coil region" evidence="3">
    <location>
        <begin position="103"/>
        <end position="134"/>
    </location>
</feature>
<dbReference type="EMBL" id="CP010802">
    <property type="protein sequence ID" value="ALC15094.1"/>
    <property type="molecule type" value="Genomic_DNA"/>
</dbReference>
<dbReference type="Pfam" id="PF00025">
    <property type="entry name" value="Arf"/>
    <property type="match status" value="1"/>
</dbReference>
<dbReference type="KEGG" id="des:DSOUD_0299"/>
<dbReference type="AlphaFoldDB" id="A0A0M5IQL4"/>
<keyword evidence="5" id="KW-1185">Reference proteome</keyword>
<dbReference type="Gene3D" id="3.40.50.300">
    <property type="entry name" value="P-loop containing nucleotide triphosphate hydrolases"/>
    <property type="match status" value="1"/>
</dbReference>
<dbReference type="PANTHER" id="PTHR42708:SF1">
    <property type="entry name" value="GLIDING MOTILITY PROTEIN MGLA"/>
    <property type="match status" value="1"/>
</dbReference>
<evidence type="ECO:0000313" key="5">
    <source>
        <dbReference type="Proteomes" id="UP000057158"/>
    </source>
</evidence>
<keyword evidence="3" id="KW-0175">Coiled coil</keyword>
<dbReference type="CDD" id="cd00882">
    <property type="entry name" value="Ras_like_GTPase"/>
    <property type="match status" value="1"/>
</dbReference>
<dbReference type="InterPro" id="IPR052705">
    <property type="entry name" value="Gliding_Motility_GTPase"/>
</dbReference>
<name>A0A0M5IQL4_9BACT</name>
<reference evidence="4 5" key="1">
    <citation type="submission" date="2015-07" db="EMBL/GenBank/DDBJ databases">
        <title>Isolation and Genomic Characterization of a Novel Halophilic Metal-Reducing Deltaproteobacterium from the Deep Subsurface.</title>
        <authorList>
            <person name="Badalamenti J.P."/>
            <person name="Summers Z.M."/>
            <person name="Gralnick J.A."/>
            <person name="Bond D.R."/>
        </authorList>
    </citation>
    <scope>NUCLEOTIDE SEQUENCE [LARGE SCALE GENOMIC DNA]</scope>
    <source>
        <strain evidence="4 5">WTL</strain>
    </source>
</reference>
<organism evidence="4 5">
    <name type="scientific">Desulfuromonas soudanensis</name>
    <dbReference type="NCBI Taxonomy" id="1603606"/>
    <lineage>
        <taxon>Bacteria</taxon>
        <taxon>Pseudomonadati</taxon>
        <taxon>Thermodesulfobacteriota</taxon>
        <taxon>Desulfuromonadia</taxon>
        <taxon>Desulfuromonadales</taxon>
        <taxon>Desulfuromonadaceae</taxon>
        <taxon>Desulfuromonas</taxon>
    </lineage>
</organism>
<dbReference type="PANTHER" id="PTHR42708">
    <property type="entry name" value="ATP/GTP-BINDING PROTEIN-RELATED"/>
    <property type="match status" value="1"/>
</dbReference>
<dbReference type="OrthoDB" id="9779858at2"/>
<dbReference type="InterPro" id="IPR027417">
    <property type="entry name" value="P-loop_NTPase"/>
</dbReference>
<dbReference type="Proteomes" id="UP000057158">
    <property type="component" value="Chromosome"/>
</dbReference>
<evidence type="ECO:0000313" key="4">
    <source>
        <dbReference type="EMBL" id="ALC15094.1"/>
    </source>
</evidence>
<dbReference type="SUPFAM" id="SSF52540">
    <property type="entry name" value="P-loop containing nucleoside triphosphate hydrolases"/>
    <property type="match status" value="1"/>
</dbReference>
<keyword evidence="2" id="KW-0342">GTP-binding</keyword>
<keyword evidence="4" id="KW-0675">Receptor</keyword>